<dbReference type="InterPro" id="IPR011835">
    <property type="entry name" value="GS/SS"/>
</dbReference>
<gene>
    <name evidence="15" type="ORF">WJX81_006590</name>
</gene>
<dbReference type="Proteomes" id="UP001445335">
    <property type="component" value="Unassembled WGS sequence"/>
</dbReference>
<evidence type="ECO:0000256" key="7">
    <source>
        <dbReference type="ARBA" id="ARBA00022679"/>
    </source>
</evidence>
<dbReference type="InterPro" id="IPR013534">
    <property type="entry name" value="Starch_synth_cat_dom"/>
</dbReference>
<keyword evidence="5" id="KW-0934">Plastid</keyword>
<feature type="domain" description="Glycosyl transferase family 1" evidence="13">
    <location>
        <begin position="406"/>
        <end position="551"/>
    </location>
</feature>
<dbReference type="SUPFAM" id="SSF53756">
    <property type="entry name" value="UDP-Glycosyltransferase/glycogen phosphorylase"/>
    <property type="match status" value="1"/>
</dbReference>
<dbReference type="GO" id="GO:0009011">
    <property type="term" value="F:alpha-1,4-glucan glucosyltransferase (ADP-glucose donor) activity"/>
    <property type="evidence" value="ECO:0007669"/>
    <property type="project" value="UniProtKB-EC"/>
</dbReference>
<keyword evidence="7" id="KW-0808">Transferase</keyword>
<dbReference type="FunFam" id="3.40.50.2000:FF:000025">
    <property type="entry name" value="Starch synthase, chloroplastic/amyloplastic"/>
    <property type="match status" value="1"/>
</dbReference>
<keyword evidence="10 11" id="KW-0035">Amyloplast</keyword>
<comment type="caution">
    <text evidence="15">The sequence shown here is derived from an EMBL/GenBank/DDBJ whole genome shotgun (WGS) entry which is preliminary data.</text>
</comment>
<dbReference type="Pfam" id="PF08323">
    <property type="entry name" value="Glyco_transf_5"/>
    <property type="match status" value="1"/>
</dbReference>
<keyword evidence="8 11" id="KW-0750">Starch biosynthesis</keyword>
<accession>A0AAW1RWP2</accession>
<evidence type="ECO:0000256" key="6">
    <source>
        <dbReference type="ARBA" id="ARBA00022676"/>
    </source>
</evidence>
<dbReference type="GO" id="GO:0010021">
    <property type="term" value="P:amylopectin biosynthetic process"/>
    <property type="evidence" value="ECO:0007669"/>
    <property type="project" value="UniProtKB-ARBA"/>
</dbReference>
<dbReference type="Pfam" id="PF00534">
    <property type="entry name" value="Glycos_transf_1"/>
    <property type="match status" value="1"/>
</dbReference>
<evidence type="ECO:0000256" key="4">
    <source>
        <dbReference type="ARBA" id="ARBA00022528"/>
    </source>
</evidence>
<dbReference type="InterPro" id="IPR001296">
    <property type="entry name" value="Glyco_trans_1"/>
</dbReference>
<evidence type="ECO:0000313" key="16">
    <source>
        <dbReference type="Proteomes" id="UP001445335"/>
    </source>
</evidence>
<evidence type="ECO:0000256" key="2">
    <source>
        <dbReference type="ARBA" id="ARBA00004727"/>
    </source>
</evidence>
<keyword evidence="6 11" id="KW-0328">Glycosyltransferase</keyword>
<evidence type="ECO:0000256" key="10">
    <source>
        <dbReference type="ARBA" id="ARBA00023234"/>
    </source>
</evidence>
<dbReference type="NCBIfam" id="TIGR02095">
    <property type="entry name" value="glgA"/>
    <property type="match status" value="1"/>
</dbReference>
<proteinExistence type="inferred from homology"/>
<dbReference type="GO" id="GO:0019252">
    <property type="term" value="P:starch biosynthetic process"/>
    <property type="evidence" value="ECO:0007669"/>
    <property type="project" value="UniProtKB-UniRule"/>
</dbReference>
<evidence type="ECO:0000313" key="15">
    <source>
        <dbReference type="EMBL" id="KAK9838349.1"/>
    </source>
</evidence>
<comment type="subcellular location">
    <subcellularLocation>
        <location evidence="11">Plastid</location>
        <location evidence="11">Chloroplast</location>
    </subcellularLocation>
    <subcellularLocation>
        <location evidence="11">Plastid</location>
        <location evidence="11">Amyloplast</location>
    </subcellularLocation>
</comment>
<dbReference type="CDD" id="cd03791">
    <property type="entry name" value="GT5_Glycogen_synthase_DULL1-like"/>
    <property type="match status" value="1"/>
</dbReference>
<dbReference type="EMBL" id="JALJOU010000019">
    <property type="protein sequence ID" value="KAK9838349.1"/>
    <property type="molecule type" value="Genomic_DNA"/>
</dbReference>
<dbReference type="GO" id="GO:0009501">
    <property type="term" value="C:amyloplast"/>
    <property type="evidence" value="ECO:0007669"/>
    <property type="project" value="UniProtKB-SubCell"/>
</dbReference>
<comment type="pathway">
    <text evidence="2 11">Glycan biosynthesis; starch biosynthesis.</text>
</comment>
<evidence type="ECO:0000256" key="5">
    <source>
        <dbReference type="ARBA" id="ARBA00022640"/>
    </source>
</evidence>
<keyword evidence="9" id="KW-0809">Transit peptide</keyword>
<evidence type="ECO:0000256" key="8">
    <source>
        <dbReference type="ARBA" id="ARBA00022922"/>
    </source>
</evidence>
<evidence type="ECO:0000259" key="14">
    <source>
        <dbReference type="Pfam" id="PF08323"/>
    </source>
</evidence>
<evidence type="ECO:0000259" key="13">
    <source>
        <dbReference type="Pfam" id="PF00534"/>
    </source>
</evidence>
<dbReference type="AlphaFoldDB" id="A0AAW1RWP2"/>
<keyword evidence="16" id="KW-1185">Reference proteome</keyword>
<organism evidence="15 16">
    <name type="scientific">Elliptochloris bilobata</name>
    <dbReference type="NCBI Taxonomy" id="381761"/>
    <lineage>
        <taxon>Eukaryota</taxon>
        <taxon>Viridiplantae</taxon>
        <taxon>Chlorophyta</taxon>
        <taxon>core chlorophytes</taxon>
        <taxon>Trebouxiophyceae</taxon>
        <taxon>Trebouxiophyceae incertae sedis</taxon>
        <taxon>Elliptochloris clade</taxon>
        <taxon>Elliptochloris</taxon>
    </lineage>
</organism>
<comment type="catalytic activity">
    <reaction evidence="1">
        <text>[(1-&gt;4)-alpha-D-glucosyl](n) + ADP-alpha-D-glucose = [(1-&gt;4)-alpha-D-glucosyl](n+1) + ADP + H(+)</text>
        <dbReference type="Rhea" id="RHEA:18189"/>
        <dbReference type="Rhea" id="RHEA-COMP:9584"/>
        <dbReference type="Rhea" id="RHEA-COMP:9587"/>
        <dbReference type="ChEBI" id="CHEBI:15378"/>
        <dbReference type="ChEBI" id="CHEBI:15444"/>
        <dbReference type="ChEBI" id="CHEBI:57498"/>
        <dbReference type="ChEBI" id="CHEBI:456216"/>
        <dbReference type="EC" id="2.4.1.21"/>
    </reaction>
</comment>
<dbReference type="FunFam" id="3.40.50.2000:FF:000048">
    <property type="entry name" value="Starch synthase, chloroplastic/amyloplastic"/>
    <property type="match status" value="1"/>
</dbReference>
<feature type="region of interest" description="Disordered" evidence="12">
    <location>
        <begin position="371"/>
        <end position="392"/>
    </location>
</feature>
<evidence type="ECO:0000256" key="12">
    <source>
        <dbReference type="SAM" id="MobiDB-lite"/>
    </source>
</evidence>
<dbReference type="Gene3D" id="3.40.50.2000">
    <property type="entry name" value="Glycogen Phosphorylase B"/>
    <property type="match status" value="2"/>
</dbReference>
<comment type="similarity">
    <text evidence="3 11">Belongs to the glycosyltransferase 1 family. Bacterial/plant glycogen synthase subfamily.</text>
</comment>
<protein>
    <recommendedName>
        <fullName evidence="11">Starch synthase, chloroplastic/amyloplastic</fullName>
        <ecNumber evidence="11">2.4.1.-</ecNumber>
    </recommendedName>
</protein>
<keyword evidence="4 11" id="KW-0150">Chloroplast</keyword>
<dbReference type="PANTHER" id="PTHR45825">
    <property type="entry name" value="GRANULE-BOUND STARCH SYNTHASE 1, CHLOROPLASTIC/AMYLOPLASTIC"/>
    <property type="match status" value="1"/>
</dbReference>
<evidence type="ECO:0000256" key="11">
    <source>
        <dbReference type="RuleBase" id="RU361232"/>
    </source>
</evidence>
<feature type="domain" description="Starch synthase catalytic" evidence="14">
    <location>
        <begin position="103"/>
        <end position="351"/>
    </location>
</feature>
<dbReference type="HAMAP" id="MF_00484">
    <property type="entry name" value="Glycogen_synth"/>
    <property type="match status" value="1"/>
</dbReference>
<dbReference type="GO" id="GO:0009507">
    <property type="term" value="C:chloroplast"/>
    <property type="evidence" value="ECO:0007669"/>
    <property type="project" value="UniProtKB-SubCell"/>
</dbReference>
<sequence length="599" mass="64888">MISWSSSCSGRGRGAGEGVHLQRAATATTALRSRCCPQGGAPRHALGQSLRRRPDSDVCAATTALDDAVLVARRASSAAAAATASDHTVETTPTPGTATTTYNIVFITSEVAPWSKTGGLGDVCGSLPPALASRGHRVLVVAPRYAAYPEASDTGKRITVLDVEVGFFHTHIKGVDWVFVDHPSYQRVGGLYADAFGVYGDNQFRYALLSLAALEMPLQLELNGSLYGQDCVFIANDWHASLVPVYLAAKYRPHAVYTDARSILAIHNLRHQGVFPPSSYAMLGLPGNWYGALEWQYPPHMRQGSYEEEGRAVNTMKAGISTADRVVTVSPGYAWEIQTPEGGWGMEEMLASRAYALNGVLNGIDGAEWSPESDPHLPRRYGRSNFSRGKAENKATLQRELGLPERPNVPLIGFIGRLDFQKGADLVLAVVPWLMQQDVQLVCLGTGDPGLEAGMRWMESSYPDAARGWVGFNVPMSHKITAAADLLLMPSRFEPCGLNQLYAMAYGTVPVAHATGGLRDTVLPFDPWKGTGTGWTSSPCTAEAFQAALGTALVTLREHPDSFRALQLRGMERDSSWDAAARQYEQIFAWAKLDQPYAK</sequence>
<reference evidence="15 16" key="1">
    <citation type="journal article" date="2024" name="Nat. Commun.">
        <title>Phylogenomics reveals the evolutionary origins of lichenization in chlorophyte algae.</title>
        <authorList>
            <person name="Puginier C."/>
            <person name="Libourel C."/>
            <person name="Otte J."/>
            <person name="Skaloud P."/>
            <person name="Haon M."/>
            <person name="Grisel S."/>
            <person name="Petersen M."/>
            <person name="Berrin J.G."/>
            <person name="Delaux P.M."/>
            <person name="Dal Grande F."/>
            <person name="Keller J."/>
        </authorList>
    </citation>
    <scope>NUCLEOTIDE SEQUENCE [LARGE SCALE GENOMIC DNA]</scope>
    <source>
        <strain evidence="15 16">SAG 245.80</strain>
    </source>
</reference>
<dbReference type="GO" id="GO:0004373">
    <property type="term" value="F:alpha-1,4-glucan glucosyltransferase (UDP-glucose donor) activity"/>
    <property type="evidence" value="ECO:0007669"/>
    <property type="project" value="InterPro"/>
</dbReference>
<dbReference type="EC" id="2.4.1.-" evidence="11"/>
<evidence type="ECO:0000256" key="1">
    <source>
        <dbReference type="ARBA" id="ARBA00001478"/>
    </source>
</evidence>
<name>A0AAW1RWP2_9CHLO</name>
<evidence type="ECO:0000256" key="3">
    <source>
        <dbReference type="ARBA" id="ARBA00010281"/>
    </source>
</evidence>
<dbReference type="PANTHER" id="PTHR45825:SF11">
    <property type="entry name" value="ALPHA AMYLASE DOMAIN-CONTAINING PROTEIN"/>
    <property type="match status" value="1"/>
</dbReference>
<evidence type="ECO:0000256" key="9">
    <source>
        <dbReference type="ARBA" id="ARBA00022946"/>
    </source>
</evidence>